<evidence type="ECO:0000313" key="1">
    <source>
        <dbReference type="EMBL" id="MBM9621017.1"/>
    </source>
</evidence>
<reference evidence="1 2" key="1">
    <citation type="journal article" date="2016" name="Arch. Microbiol.">
        <title>Streptomyces zhihengii sp. nov., isolated from rhizospheric soil of Psammosilene tunicoides.</title>
        <authorList>
            <person name="Huang M.J."/>
            <person name="Fei J.J."/>
            <person name="Salam N."/>
            <person name="Kim C.J."/>
            <person name="Hozzein W.N."/>
            <person name="Xiao M."/>
            <person name="Huang H.Q."/>
            <person name="Li W.J."/>
        </authorList>
    </citation>
    <scope>NUCLEOTIDE SEQUENCE [LARGE SCALE GENOMIC DNA]</scope>
    <source>
        <strain evidence="1 2">YIM T102</strain>
    </source>
</reference>
<accession>A0ABS2UU25</accession>
<dbReference type="Proteomes" id="UP000664109">
    <property type="component" value="Unassembled WGS sequence"/>
</dbReference>
<evidence type="ECO:0000313" key="2">
    <source>
        <dbReference type="Proteomes" id="UP000664109"/>
    </source>
</evidence>
<gene>
    <name evidence="1" type="ORF">JE024_20190</name>
</gene>
<protein>
    <submittedName>
        <fullName evidence="1">Uncharacterized protein</fullName>
    </submittedName>
</protein>
<keyword evidence="2" id="KW-1185">Reference proteome</keyword>
<name>A0ABS2UU25_9ACTN</name>
<organism evidence="1 2">
    <name type="scientific">Streptomyces zhihengii</name>
    <dbReference type="NCBI Taxonomy" id="1818004"/>
    <lineage>
        <taxon>Bacteria</taxon>
        <taxon>Bacillati</taxon>
        <taxon>Actinomycetota</taxon>
        <taxon>Actinomycetes</taxon>
        <taxon>Kitasatosporales</taxon>
        <taxon>Streptomycetaceae</taxon>
        <taxon>Streptomyces</taxon>
    </lineage>
</organism>
<proteinExistence type="predicted"/>
<dbReference type="RefSeq" id="WP_205374924.1">
    <property type="nucleotide sequence ID" value="NZ_JAFEJA010000001.1"/>
</dbReference>
<sequence length="157" mass="17102">MTVQLRLTAAEIDAHRPALLTWVRANGIEPRTMSDRELSIEEHGTRTVICYREIQTDQHGRHLADPTHPGEVLTIRRSTEQLVTLDALDYPLRRLNTGELLMVRGLITQPGPDAAAALASLLTDTAEPRPCSCTLARRCASCPPEDTTEAAGGEGAP</sequence>
<comment type="caution">
    <text evidence="1">The sequence shown here is derived from an EMBL/GenBank/DDBJ whole genome shotgun (WGS) entry which is preliminary data.</text>
</comment>
<dbReference type="EMBL" id="JAFEJA010000001">
    <property type="protein sequence ID" value="MBM9621017.1"/>
    <property type="molecule type" value="Genomic_DNA"/>
</dbReference>